<sequence>MMAIRKVMIPFIMFLLYILPSATKALSLASNTDKLALLDLKQKLTNSISDSLPSWNDSVSFCTWQGVTCSPSNMRVSSLQLQNQDWGGTLGPSIGNLTFLQNLNLSNINLHGEIPREVGNLKKLQVLDLSHNNLKGEIIHELSNCSSLQVISLIYNNLTGNVPSWFGSMVQLTQLLLGANNLVGTIPLSLGNLSSLVEISLGRNHLEGSIPYTLGKLINLKHLLISSNNLSGIVPDSLYNLTNVEVIDLGGNQISGTIPSNIDLFFPNLEIFLIGQNQFSGTFPSSISNITRLKWLEIVENSFEGSIPLTLGSLSELELFNIAANSFGSGKAHDLDFLYSLTNCTQLELITFEANKFGGALPDIISNFSTNLETFIVQDNQISGVIPEGIGQLISLSFLAMGKNFLEGSIPDSIKSLKLLENLDLQQNRLSGNIPTSIGNLTVLSELYLNSNNFEGRIPSNIRYCTMLHYFNASGNKLSGDISNETFGNQEGLINLDLSKNSFTGLIPSGFGNMNHLSMLYLQYNNFSGEIPMELGACTTLTMLGLANNSLQGTIPSFLTTLRSLQLLDLSNNQFSGTIPSRLENLTLLNTLDLSFNHLYGEVPIGGVFSNITKFSLIGNKDLCGGIPQLKFPACPSSRSKKHKWSYEKRLIIIIVSGGILIFFIILISLYYLKKKAKVLSSSPSMKNKYLRVSYGELHQATDGFSSMNLVGTGSFGSVYKGTLPYFERPVAIKVLNLQTRGGTKSFVAECNALGKIKHRNLVNILTCCSSVDYKGEDFKAIVFEFMPNGSLENLLHNNEQHEPQNLNLNLQQRISIALDVAHALDYLQHESQQAIVHCDIKPSNIILDDDIVAHLGDFGLAKLLQEDAIYSIREQAKSSTIKGTIGYVPPEYGAGGLESPQGDIYSYGILLLEILTGKRPTDSMFGEGLSLHNYCKMAIPEGITEVADARLLTVYHEEQMRITQHQQEMEDKFKECLVSLARIGVVCSDEFPAQRMNIKDVIVELHAMKQKLLH</sequence>
<dbReference type="InterPro" id="IPR000719">
    <property type="entry name" value="Prot_kinase_dom"/>
</dbReference>
<evidence type="ECO:0000256" key="17">
    <source>
        <dbReference type="ARBA" id="ARBA00023136"/>
    </source>
</evidence>
<feature type="signal peptide" evidence="24">
    <location>
        <begin position="1"/>
        <end position="25"/>
    </location>
</feature>
<dbReference type="PROSITE" id="PS51450">
    <property type="entry name" value="LRR"/>
    <property type="match status" value="1"/>
</dbReference>
<keyword evidence="15 22" id="KW-0067">ATP-binding</keyword>
<dbReference type="Pfam" id="PF13855">
    <property type="entry name" value="LRR_8"/>
    <property type="match status" value="3"/>
</dbReference>
<dbReference type="PRINTS" id="PR00019">
    <property type="entry name" value="LEURICHRPT"/>
</dbReference>
<evidence type="ECO:0000256" key="11">
    <source>
        <dbReference type="ARBA" id="ARBA00022729"/>
    </source>
</evidence>
<evidence type="ECO:0000256" key="21">
    <source>
        <dbReference type="ARBA" id="ARBA00048679"/>
    </source>
</evidence>
<evidence type="ECO:0000256" key="4">
    <source>
        <dbReference type="ARBA" id="ARBA00012513"/>
    </source>
</evidence>
<evidence type="ECO:0000256" key="6">
    <source>
        <dbReference type="ARBA" id="ARBA00022527"/>
    </source>
</evidence>
<dbReference type="Pfam" id="PF00560">
    <property type="entry name" value="LRR_1"/>
    <property type="match status" value="5"/>
</dbReference>
<dbReference type="Pfam" id="PF08263">
    <property type="entry name" value="LRRNT_2"/>
    <property type="match status" value="1"/>
</dbReference>
<evidence type="ECO:0000256" key="7">
    <source>
        <dbReference type="ARBA" id="ARBA00022553"/>
    </source>
</evidence>
<evidence type="ECO:0000256" key="9">
    <source>
        <dbReference type="ARBA" id="ARBA00022679"/>
    </source>
</evidence>
<gene>
    <name evidence="26" type="ORF">TanjilG_22447</name>
</gene>
<evidence type="ECO:0000256" key="15">
    <source>
        <dbReference type="ARBA" id="ARBA00022840"/>
    </source>
</evidence>
<feature type="chain" id="PRO_5020027181" description="non-specific serine/threonine protein kinase" evidence="24">
    <location>
        <begin position="26"/>
        <end position="1015"/>
    </location>
</feature>
<feature type="domain" description="Protein kinase" evidence="25">
    <location>
        <begin position="705"/>
        <end position="1015"/>
    </location>
</feature>
<evidence type="ECO:0000256" key="22">
    <source>
        <dbReference type="PROSITE-ProRule" id="PRU10141"/>
    </source>
</evidence>
<keyword evidence="27" id="KW-1185">Reference proteome</keyword>
<keyword evidence="18" id="KW-0675">Receptor</keyword>
<dbReference type="Gene3D" id="3.80.10.10">
    <property type="entry name" value="Ribonuclease Inhibitor"/>
    <property type="match status" value="3"/>
</dbReference>
<dbReference type="SMART" id="SM00220">
    <property type="entry name" value="S_TKc"/>
    <property type="match status" value="1"/>
</dbReference>
<dbReference type="SUPFAM" id="SSF56112">
    <property type="entry name" value="Protein kinase-like (PK-like)"/>
    <property type="match status" value="1"/>
</dbReference>
<dbReference type="PANTHER" id="PTHR48053:SF162">
    <property type="entry name" value="LRR RECEPTOR-LIKE KINASE"/>
    <property type="match status" value="1"/>
</dbReference>
<keyword evidence="11 24" id="KW-0732">Signal</keyword>
<evidence type="ECO:0000256" key="3">
    <source>
        <dbReference type="ARBA" id="ARBA00008684"/>
    </source>
</evidence>
<dbReference type="Proteomes" id="UP000188354">
    <property type="component" value="Chromosome LG02"/>
</dbReference>
<dbReference type="FunFam" id="3.80.10.10:FF:000288">
    <property type="entry name" value="LRR receptor-like serine/threonine-protein kinase EFR"/>
    <property type="match status" value="1"/>
</dbReference>
<keyword evidence="19" id="KW-0325">Glycoprotein</keyword>
<reference evidence="26 27" key="1">
    <citation type="journal article" date="2017" name="Plant Biotechnol. J.">
        <title>A comprehensive draft genome sequence for lupin (Lupinus angustifolius), an emerging health food: insights into plant-microbe interactions and legume evolution.</title>
        <authorList>
            <person name="Hane J.K."/>
            <person name="Ming Y."/>
            <person name="Kamphuis L.G."/>
            <person name="Nelson M.N."/>
            <person name="Garg G."/>
            <person name="Atkins C.A."/>
            <person name="Bayer P.E."/>
            <person name="Bravo A."/>
            <person name="Bringans S."/>
            <person name="Cannon S."/>
            <person name="Edwards D."/>
            <person name="Foley R."/>
            <person name="Gao L.L."/>
            <person name="Harrison M.J."/>
            <person name="Huang W."/>
            <person name="Hurgobin B."/>
            <person name="Li S."/>
            <person name="Liu C.W."/>
            <person name="McGrath A."/>
            <person name="Morahan G."/>
            <person name="Murray J."/>
            <person name="Weller J."/>
            <person name="Jian J."/>
            <person name="Singh K.B."/>
        </authorList>
    </citation>
    <scope>NUCLEOTIDE SEQUENCE [LARGE SCALE GENOMIC DNA]</scope>
    <source>
        <strain evidence="27">cv. Tanjil</strain>
        <tissue evidence="26">Whole plant</tissue>
    </source>
</reference>
<keyword evidence="8" id="KW-0433">Leucine-rich repeat</keyword>
<evidence type="ECO:0000313" key="26">
    <source>
        <dbReference type="EMBL" id="OIW17335.1"/>
    </source>
</evidence>
<evidence type="ECO:0000256" key="19">
    <source>
        <dbReference type="ARBA" id="ARBA00023180"/>
    </source>
</evidence>
<keyword evidence="5" id="KW-1003">Cell membrane</keyword>
<dbReference type="Pfam" id="PF07714">
    <property type="entry name" value="PK_Tyr_Ser-Thr"/>
    <property type="match status" value="1"/>
</dbReference>
<organism evidence="26 27">
    <name type="scientific">Lupinus angustifolius</name>
    <name type="common">Narrow-leaved blue lupine</name>
    <dbReference type="NCBI Taxonomy" id="3871"/>
    <lineage>
        <taxon>Eukaryota</taxon>
        <taxon>Viridiplantae</taxon>
        <taxon>Streptophyta</taxon>
        <taxon>Embryophyta</taxon>
        <taxon>Tracheophyta</taxon>
        <taxon>Spermatophyta</taxon>
        <taxon>Magnoliopsida</taxon>
        <taxon>eudicotyledons</taxon>
        <taxon>Gunneridae</taxon>
        <taxon>Pentapetalae</taxon>
        <taxon>rosids</taxon>
        <taxon>fabids</taxon>
        <taxon>Fabales</taxon>
        <taxon>Fabaceae</taxon>
        <taxon>Papilionoideae</taxon>
        <taxon>50 kb inversion clade</taxon>
        <taxon>genistoids sensu lato</taxon>
        <taxon>core genistoids</taxon>
        <taxon>Genisteae</taxon>
        <taxon>Lupinus</taxon>
    </lineage>
</organism>
<dbReference type="InterPro" id="IPR011009">
    <property type="entry name" value="Kinase-like_dom_sf"/>
</dbReference>
<evidence type="ECO:0000256" key="14">
    <source>
        <dbReference type="ARBA" id="ARBA00022777"/>
    </source>
</evidence>
<keyword evidence="10 23" id="KW-0812">Transmembrane</keyword>
<dbReference type="SMART" id="SM00369">
    <property type="entry name" value="LRR_TYP"/>
    <property type="match status" value="7"/>
</dbReference>
<evidence type="ECO:0000256" key="12">
    <source>
        <dbReference type="ARBA" id="ARBA00022737"/>
    </source>
</evidence>
<evidence type="ECO:0000256" key="13">
    <source>
        <dbReference type="ARBA" id="ARBA00022741"/>
    </source>
</evidence>
<dbReference type="GO" id="GO:0005524">
    <property type="term" value="F:ATP binding"/>
    <property type="evidence" value="ECO:0007669"/>
    <property type="project" value="UniProtKB-UniRule"/>
</dbReference>
<evidence type="ECO:0000256" key="24">
    <source>
        <dbReference type="SAM" id="SignalP"/>
    </source>
</evidence>
<evidence type="ECO:0000256" key="8">
    <source>
        <dbReference type="ARBA" id="ARBA00022614"/>
    </source>
</evidence>
<dbReference type="AlphaFoldDB" id="A0A4P1RSZ8"/>
<dbReference type="FunFam" id="3.30.200.20:FF:000432">
    <property type="entry name" value="LRR receptor-like serine/threonine-protein kinase EFR"/>
    <property type="match status" value="1"/>
</dbReference>
<keyword evidence="16 23" id="KW-1133">Transmembrane helix</keyword>
<keyword evidence="12" id="KW-0677">Repeat</keyword>
<dbReference type="OrthoDB" id="676979at2759"/>
<dbReference type="FunFam" id="3.80.10.10:FF:000095">
    <property type="entry name" value="LRR receptor-like serine/threonine-protein kinase GSO1"/>
    <property type="match status" value="1"/>
</dbReference>
<name>A0A4P1RSZ8_LUPAN</name>
<dbReference type="EC" id="2.7.11.1" evidence="4"/>
<accession>A0A4P1RSZ8</accession>
<keyword evidence="7" id="KW-0597">Phosphoprotein</keyword>
<evidence type="ECO:0000259" key="25">
    <source>
        <dbReference type="PROSITE" id="PS50011"/>
    </source>
</evidence>
<dbReference type="PROSITE" id="PS00107">
    <property type="entry name" value="PROTEIN_KINASE_ATP"/>
    <property type="match status" value="1"/>
</dbReference>
<dbReference type="InterPro" id="IPR001245">
    <property type="entry name" value="Ser-Thr/Tyr_kinase_cat_dom"/>
</dbReference>
<evidence type="ECO:0000313" key="27">
    <source>
        <dbReference type="Proteomes" id="UP000188354"/>
    </source>
</evidence>
<dbReference type="Gramene" id="OIW17335">
    <property type="protein sequence ID" value="OIW17335"/>
    <property type="gene ID" value="TanjilG_22447"/>
</dbReference>
<dbReference type="SUPFAM" id="SSF52058">
    <property type="entry name" value="L domain-like"/>
    <property type="match status" value="2"/>
</dbReference>
<dbReference type="FunFam" id="1.10.510.10:FF:000358">
    <property type="entry name" value="Putative leucine-rich repeat receptor-like serine/threonine-protein kinase"/>
    <property type="match status" value="1"/>
</dbReference>
<proteinExistence type="inferred from homology"/>
<dbReference type="GO" id="GO:0004674">
    <property type="term" value="F:protein serine/threonine kinase activity"/>
    <property type="evidence" value="ECO:0007669"/>
    <property type="project" value="UniProtKB-KW"/>
</dbReference>
<dbReference type="InterPro" id="IPR008271">
    <property type="entry name" value="Ser/Thr_kinase_AS"/>
</dbReference>
<dbReference type="InterPro" id="IPR001611">
    <property type="entry name" value="Leu-rich_rpt"/>
</dbReference>
<comment type="similarity">
    <text evidence="3">Belongs to the protein kinase superfamily. Ser/Thr protein kinase family.</text>
</comment>
<protein>
    <recommendedName>
        <fullName evidence="4">non-specific serine/threonine protein kinase</fullName>
        <ecNumber evidence="4">2.7.11.1</ecNumber>
    </recommendedName>
</protein>
<evidence type="ECO:0000256" key="18">
    <source>
        <dbReference type="ARBA" id="ARBA00023170"/>
    </source>
</evidence>
<evidence type="ECO:0000256" key="2">
    <source>
        <dbReference type="ARBA" id="ARBA00004479"/>
    </source>
</evidence>
<dbReference type="GO" id="GO:0005886">
    <property type="term" value="C:plasma membrane"/>
    <property type="evidence" value="ECO:0007669"/>
    <property type="project" value="UniProtKB-SubCell"/>
</dbReference>
<keyword evidence="13 22" id="KW-0547">Nucleotide-binding</keyword>
<dbReference type="Gene3D" id="3.30.200.20">
    <property type="entry name" value="Phosphorylase Kinase, domain 1"/>
    <property type="match status" value="1"/>
</dbReference>
<evidence type="ECO:0000256" key="10">
    <source>
        <dbReference type="ARBA" id="ARBA00022692"/>
    </source>
</evidence>
<evidence type="ECO:0000256" key="16">
    <source>
        <dbReference type="ARBA" id="ARBA00022989"/>
    </source>
</evidence>
<keyword evidence="9" id="KW-0808">Transferase</keyword>
<comment type="subcellular location">
    <subcellularLocation>
        <location evidence="1">Cell membrane</location>
        <topology evidence="1">Single-pass membrane protein</topology>
    </subcellularLocation>
    <subcellularLocation>
        <location evidence="2">Membrane</location>
        <topology evidence="2">Single-pass type I membrane protein</topology>
    </subcellularLocation>
</comment>
<dbReference type="PANTHER" id="PTHR48053">
    <property type="entry name" value="LEUCINE RICH REPEAT FAMILY PROTEIN, EXPRESSED"/>
    <property type="match status" value="1"/>
</dbReference>
<dbReference type="STRING" id="3871.A0A4P1RSZ8"/>
<evidence type="ECO:0000256" key="23">
    <source>
        <dbReference type="SAM" id="Phobius"/>
    </source>
</evidence>
<dbReference type="PROSITE" id="PS50011">
    <property type="entry name" value="PROTEIN_KINASE_DOM"/>
    <property type="match status" value="1"/>
</dbReference>
<dbReference type="InterPro" id="IPR051716">
    <property type="entry name" value="Plant_RL_S/T_kinase"/>
</dbReference>
<dbReference type="InterPro" id="IPR003591">
    <property type="entry name" value="Leu-rich_rpt_typical-subtyp"/>
</dbReference>
<comment type="catalytic activity">
    <reaction evidence="21">
        <text>L-seryl-[protein] + ATP = O-phospho-L-seryl-[protein] + ADP + H(+)</text>
        <dbReference type="Rhea" id="RHEA:17989"/>
        <dbReference type="Rhea" id="RHEA-COMP:9863"/>
        <dbReference type="Rhea" id="RHEA-COMP:11604"/>
        <dbReference type="ChEBI" id="CHEBI:15378"/>
        <dbReference type="ChEBI" id="CHEBI:29999"/>
        <dbReference type="ChEBI" id="CHEBI:30616"/>
        <dbReference type="ChEBI" id="CHEBI:83421"/>
        <dbReference type="ChEBI" id="CHEBI:456216"/>
        <dbReference type="EC" id="2.7.11.1"/>
    </reaction>
</comment>
<comment type="catalytic activity">
    <reaction evidence="20">
        <text>L-threonyl-[protein] + ATP = O-phospho-L-threonyl-[protein] + ADP + H(+)</text>
        <dbReference type="Rhea" id="RHEA:46608"/>
        <dbReference type="Rhea" id="RHEA-COMP:11060"/>
        <dbReference type="Rhea" id="RHEA-COMP:11605"/>
        <dbReference type="ChEBI" id="CHEBI:15378"/>
        <dbReference type="ChEBI" id="CHEBI:30013"/>
        <dbReference type="ChEBI" id="CHEBI:30616"/>
        <dbReference type="ChEBI" id="CHEBI:61977"/>
        <dbReference type="ChEBI" id="CHEBI:456216"/>
        <dbReference type="EC" id="2.7.11.1"/>
    </reaction>
</comment>
<feature type="binding site" evidence="22">
    <location>
        <position position="734"/>
    </location>
    <ligand>
        <name>ATP</name>
        <dbReference type="ChEBI" id="CHEBI:30616"/>
    </ligand>
</feature>
<evidence type="ECO:0000256" key="5">
    <source>
        <dbReference type="ARBA" id="ARBA00022475"/>
    </source>
</evidence>
<dbReference type="Gene3D" id="1.10.510.10">
    <property type="entry name" value="Transferase(Phosphotransferase) domain 1"/>
    <property type="match status" value="1"/>
</dbReference>
<evidence type="ECO:0000256" key="20">
    <source>
        <dbReference type="ARBA" id="ARBA00047899"/>
    </source>
</evidence>
<dbReference type="InterPro" id="IPR017441">
    <property type="entry name" value="Protein_kinase_ATP_BS"/>
</dbReference>
<keyword evidence="17 23" id="KW-0472">Membrane</keyword>
<dbReference type="InterPro" id="IPR013210">
    <property type="entry name" value="LRR_N_plant-typ"/>
</dbReference>
<evidence type="ECO:0000256" key="1">
    <source>
        <dbReference type="ARBA" id="ARBA00004162"/>
    </source>
</evidence>
<dbReference type="SMART" id="SM00365">
    <property type="entry name" value="LRR_SD22"/>
    <property type="match status" value="4"/>
</dbReference>
<keyword evidence="6" id="KW-0723">Serine/threonine-protein kinase</keyword>
<dbReference type="PROSITE" id="PS00108">
    <property type="entry name" value="PROTEIN_KINASE_ST"/>
    <property type="match status" value="1"/>
</dbReference>
<feature type="transmembrane region" description="Helical" evidence="23">
    <location>
        <begin position="651"/>
        <end position="673"/>
    </location>
</feature>
<keyword evidence="14" id="KW-0418">Kinase</keyword>
<dbReference type="KEGG" id="lang:109330539"/>
<dbReference type="InterPro" id="IPR032675">
    <property type="entry name" value="LRR_dom_sf"/>
</dbReference>
<dbReference type="EMBL" id="CM007362">
    <property type="protein sequence ID" value="OIW17335.1"/>
    <property type="molecule type" value="Genomic_DNA"/>
</dbReference>